<reference evidence="1 2" key="1">
    <citation type="journal article" date="2022" name="Plant J.">
        <title>Chromosome-level genome of Camellia lanceoleosa provides a valuable resource for understanding genome evolution and self-incompatibility.</title>
        <authorList>
            <person name="Gong W."/>
            <person name="Xiao S."/>
            <person name="Wang L."/>
            <person name="Liao Z."/>
            <person name="Chang Y."/>
            <person name="Mo W."/>
            <person name="Hu G."/>
            <person name="Li W."/>
            <person name="Zhao G."/>
            <person name="Zhu H."/>
            <person name="Hu X."/>
            <person name="Ji K."/>
            <person name="Xiang X."/>
            <person name="Song Q."/>
            <person name="Yuan D."/>
            <person name="Jin S."/>
            <person name="Zhang L."/>
        </authorList>
    </citation>
    <scope>NUCLEOTIDE SEQUENCE [LARGE SCALE GENOMIC DNA]</scope>
    <source>
        <strain evidence="1">SQ_2022a</strain>
    </source>
</reference>
<name>A0ACC0INC1_9ERIC</name>
<evidence type="ECO:0000313" key="1">
    <source>
        <dbReference type="EMBL" id="KAI8026930.1"/>
    </source>
</evidence>
<proteinExistence type="predicted"/>
<gene>
    <name evidence="1" type="ORF">LOK49_LG02G02303</name>
</gene>
<evidence type="ECO:0000313" key="2">
    <source>
        <dbReference type="Proteomes" id="UP001060215"/>
    </source>
</evidence>
<dbReference type="EMBL" id="CM045760">
    <property type="protein sequence ID" value="KAI8026930.1"/>
    <property type="molecule type" value="Genomic_DNA"/>
</dbReference>
<organism evidence="1 2">
    <name type="scientific">Camellia lanceoleosa</name>
    <dbReference type="NCBI Taxonomy" id="1840588"/>
    <lineage>
        <taxon>Eukaryota</taxon>
        <taxon>Viridiplantae</taxon>
        <taxon>Streptophyta</taxon>
        <taxon>Embryophyta</taxon>
        <taxon>Tracheophyta</taxon>
        <taxon>Spermatophyta</taxon>
        <taxon>Magnoliopsida</taxon>
        <taxon>eudicotyledons</taxon>
        <taxon>Gunneridae</taxon>
        <taxon>Pentapetalae</taxon>
        <taxon>asterids</taxon>
        <taxon>Ericales</taxon>
        <taxon>Theaceae</taxon>
        <taxon>Camellia</taxon>
    </lineage>
</organism>
<accession>A0ACC0INC1</accession>
<protein>
    <submittedName>
        <fullName evidence="1">Uncharacterized protein</fullName>
    </submittedName>
</protein>
<comment type="caution">
    <text evidence="1">The sequence shown here is derived from an EMBL/GenBank/DDBJ whole genome shotgun (WGS) entry which is preliminary data.</text>
</comment>
<dbReference type="Proteomes" id="UP001060215">
    <property type="component" value="Chromosome 3"/>
</dbReference>
<sequence length="100" mass="11648">MTTNVAAAKSRRMFDAREMKRKKRVAKYKWYAVEGKVKASLKKGYRWFKRRCSEIVRIADLAFFLSLISTSKENKLLGSLEIGAYTENDPFLMHLSFCKS</sequence>
<keyword evidence="2" id="KW-1185">Reference proteome</keyword>